<accession>A0A977KB95</accession>
<dbReference type="EMBL" id="CP006868">
    <property type="protein sequence ID" value="UXD22492.1"/>
    <property type="molecule type" value="Genomic_DNA"/>
</dbReference>
<evidence type="ECO:0000313" key="3">
    <source>
        <dbReference type="Proteomes" id="UP001063698"/>
    </source>
</evidence>
<keyword evidence="1" id="KW-1133">Transmembrane helix</keyword>
<dbReference type="Proteomes" id="UP001063698">
    <property type="component" value="Chromosome"/>
</dbReference>
<name>A0A977KB95_9CREN</name>
<keyword evidence="1" id="KW-0472">Membrane</keyword>
<sequence length="164" mass="18657">MNYVAFLLTAINAIVLLQGVVLPAIGIQGAMKIYVTLAVIIILVVLSVMLGWIDLNAGTQRKIIEKNVYWYKPPWKVVRELTFTSIDLPFIVAMAEGTEGELKECYKEAAQAVVDWLYESSFDVVVRGPKPSDDCIKKLLVHIGFDERQVEEYLKFVKERSEYR</sequence>
<evidence type="ECO:0000256" key="1">
    <source>
        <dbReference type="SAM" id="Phobius"/>
    </source>
</evidence>
<proteinExistence type="predicted"/>
<evidence type="ECO:0000313" key="2">
    <source>
        <dbReference type="EMBL" id="UXD22492.1"/>
    </source>
</evidence>
<keyword evidence="1" id="KW-0812">Transmembrane</keyword>
<protein>
    <submittedName>
        <fullName evidence="2">Uncharacterized protein</fullName>
    </submittedName>
</protein>
<keyword evidence="3" id="KW-1185">Reference proteome</keyword>
<gene>
    <name evidence="2" type="ORF">IPA_05455</name>
</gene>
<dbReference type="KEGG" id="ipc:IPA_05455"/>
<reference evidence="2" key="1">
    <citation type="submission" date="2013-11" db="EMBL/GenBank/DDBJ databases">
        <title>Comparative genomics of Ignicoccus.</title>
        <authorList>
            <person name="Podar M."/>
        </authorList>
    </citation>
    <scope>NUCLEOTIDE SEQUENCE</scope>
    <source>
        <strain evidence="2">DSM 13166</strain>
    </source>
</reference>
<dbReference type="AlphaFoldDB" id="A0A977KB95"/>
<feature type="transmembrane region" description="Helical" evidence="1">
    <location>
        <begin position="33"/>
        <end position="53"/>
    </location>
</feature>
<organism evidence="2 3">
    <name type="scientific">Ignicoccus pacificus DSM 13166</name>
    <dbReference type="NCBI Taxonomy" id="940294"/>
    <lineage>
        <taxon>Archaea</taxon>
        <taxon>Thermoproteota</taxon>
        <taxon>Thermoprotei</taxon>
        <taxon>Desulfurococcales</taxon>
        <taxon>Desulfurococcaceae</taxon>
        <taxon>Ignicoccus</taxon>
    </lineage>
</organism>